<dbReference type="RefSeq" id="WP_358282300.1">
    <property type="nucleotide sequence ID" value="NZ_JBEYGJ010000013.1"/>
</dbReference>
<sequence>MPDTWIAFDAAARRKSWWWTGYLTAVFGGLGVAAALTAAGEQFWWVFSVAVCWLLSVVYMVNRGYGRSLLTSDRIVFRTFFSRRSIPWVEIVDIEKRRHQARSGEWWDLRIVRTHGRPLAIPGAFATRRYDSAFEEKFNLIREYWSRFARVSTAALAYGGTRAALADYRRRAWRLLGMGLGLVAGVAVAGVSVEAVSGEWSGTVAVWAGGGGLGIAVIGVGSVRIAARMGNTLSRGPWIACPAVALPVGTGAPRLVLRVPGSSDFLALTVVAVRQRYHLVVPGGSGVLWWCGDPRRGGVVAQPGGEILAWARPTHRGRRREGDVRRAVSLGLLKWAAPRQPQCSELHGANSSAREVITTPPRRRPLFRWVGLLAALVMGLGIAGSMAAERNPQVDLTVVQEDARGNCSVTWRDPWSGAERHGPFRCDPGRDPILSDWETGFVVSYEPWKGDLYNADLEGTPANAVNDGLFLTGLLGLAGSGIGGGIRIARRVTERRTAMRGSEPGGWPGDDVPRVVLTKDNAADARELTDLSYAAWAELARRTARPVSESTRRREADVRSLPWWRVRTLWRISQLGGVLAGAGGGLAAFLWWRFGGETDVGLLSIVVAGCVTMVISGWRAKSYGLATVRRLVRAARAPVPVLRPYVLVHDPHDGMPVLILFPRHAGPDALPDAVLTVLPPGSVKRPWLGLPHPVGTADLRGWLDEEPTVVPWIEGQALWPLQGLREVRTESAEDRSYLCRLVGDS</sequence>
<evidence type="ECO:0000313" key="2">
    <source>
        <dbReference type="EMBL" id="MFE9225553.1"/>
    </source>
</evidence>
<keyword evidence="1" id="KW-0472">Membrane</keyword>
<feature type="transmembrane region" description="Helical" evidence="1">
    <location>
        <begin position="600"/>
        <end position="620"/>
    </location>
</feature>
<feature type="transmembrane region" description="Helical" evidence="1">
    <location>
        <begin position="17"/>
        <end position="37"/>
    </location>
</feature>
<feature type="transmembrane region" description="Helical" evidence="1">
    <location>
        <begin position="575"/>
        <end position="594"/>
    </location>
</feature>
<evidence type="ECO:0000256" key="1">
    <source>
        <dbReference type="SAM" id="Phobius"/>
    </source>
</evidence>
<accession>A0ABW6LBT1</accession>
<gene>
    <name evidence="2" type="ORF">ACFYM3_13145</name>
</gene>
<feature type="transmembrane region" description="Helical" evidence="1">
    <location>
        <begin position="205"/>
        <end position="227"/>
    </location>
</feature>
<comment type="caution">
    <text evidence="2">The sequence shown here is derived from an EMBL/GenBank/DDBJ whole genome shotgun (WGS) entry which is preliminary data.</text>
</comment>
<reference evidence="2 3" key="1">
    <citation type="submission" date="2024-10" db="EMBL/GenBank/DDBJ databases">
        <title>The Natural Products Discovery Center: Release of the First 8490 Sequenced Strains for Exploring Actinobacteria Biosynthetic Diversity.</title>
        <authorList>
            <person name="Kalkreuter E."/>
            <person name="Kautsar S.A."/>
            <person name="Yang D."/>
            <person name="Bader C.D."/>
            <person name="Teijaro C.N."/>
            <person name="Fluegel L."/>
            <person name="Davis C.M."/>
            <person name="Simpson J.R."/>
            <person name="Lauterbach L."/>
            <person name="Steele A.D."/>
            <person name="Gui C."/>
            <person name="Meng S."/>
            <person name="Li G."/>
            <person name="Viehrig K."/>
            <person name="Ye F."/>
            <person name="Su P."/>
            <person name="Kiefer A.F."/>
            <person name="Nichols A."/>
            <person name="Cepeda A.J."/>
            <person name="Yan W."/>
            <person name="Fan B."/>
            <person name="Jiang Y."/>
            <person name="Adhikari A."/>
            <person name="Zheng C.-J."/>
            <person name="Schuster L."/>
            <person name="Cowan T.M."/>
            <person name="Smanski M.J."/>
            <person name="Chevrette M.G."/>
            <person name="De Carvalho L.P.S."/>
            <person name="Shen B."/>
        </authorList>
    </citation>
    <scope>NUCLEOTIDE SEQUENCE [LARGE SCALE GENOMIC DNA]</scope>
    <source>
        <strain evidence="2 3">NPDC007066</strain>
    </source>
</reference>
<evidence type="ECO:0008006" key="4">
    <source>
        <dbReference type="Google" id="ProtNLM"/>
    </source>
</evidence>
<proteinExistence type="predicted"/>
<protein>
    <recommendedName>
        <fullName evidence="4">PH domain-containing protein</fullName>
    </recommendedName>
</protein>
<name>A0ABW6LBT1_9ACTN</name>
<feature type="transmembrane region" description="Helical" evidence="1">
    <location>
        <begin position="43"/>
        <end position="61"/>
    </location>
</feature>
<keyword evidence="1" id="KW-0812">Transmembrane</keyword>
<dbReference type="EMBL" id="JBIAFP010000006">
    <property type="protein sequence ID" value="MFE9225553.1"/>
    <property type="molecule type" value="Genomic_DNA"/>
</dbReference>
<feature type="transmembrane region" description="Helical" evidence="1">
    <location>
        <begin position="172"/>
        <end position="193"/>
    </location>
</feature>
<keyword evidence="3" id="KW-1185">Reference proteome</keyword>
<organism evidence="2 3">
    <name type="scientific">Streptomyces massasporeus</name>
    <dbReference type="NCBI Taxonomy" id="67324"/>
    <lineage>
        <taxon>Bacteria</taxon>
        <taxon>Bacillati</taxon>
        <taxon>Actinomycetota</taxon>
        <taxon>Actinomycetes</taxon>
        <taxon>Kitasatosporales</taxon>
        <taxon>Streptomycetaceae</taxon>
        <taxon>Streptomyces</taxon>
    </lineage>
</organism>
<dbReference type="Proteomes" id="UP001601288">
    <property type="component" value="Unassembled WGS sequence"/>
</dbReference>
<feature type="transmembrane region" description="Helical" evidence="1">
    <location>
        <begin position="366"/>
        <end position="388"/>
    </location>
</feature>
<feature type="transmembrane region" description="Helical" evidence="1">
    <location>
        <begin position="469"/>
        <end position="489"/>
    </location>
</feature>
<evidence type="ECO:0000313" key="3">
    <source>
        <dbReference type="Proteomes" id="UP001601288"/>
    </source>
</evidence>
<keyword evidence="1" id="KW-1133">Transmembrane helix</keyword>